<feature type="domain" description="SGNH hydrolase-type esterase" evidence="1">
    <location>
        <begin position="30"/>
        <end position="193"/>
    </location>
</feature>
<dbReference type="InterPro" id="IPR013830">
    <property type="entry name" value="SGNH_hydro"/>
</dbReference>
<keyword evidence="3" id="KW-1185">Reference proteome</keyword>
<dbReference type="OrthoDB" id="9794725at2"/>
<dbReference type="InterPro" id="IPR051532">
    <property type="entry name" value="Ester_Hydrolysis_Enzymes"/>
</dbReference>
<reference evidence="2 3" key="1">
    <citation type="submission" date="2018-07" db="EMBL/GenBank/DDBJ databases">
        <title>Genome analysis of Larkinella rosea.</title>
        <authorList>
            <person name="Zhou Z."/>
            <person name="Wang G."/>
        </authorList>
    </citation>
    <scope>NUCLEOTIDE SEQUENCE [LARGE SCALE GENOMIC DNA]</scope>
    <source>
        <strain evidence="3">zzj9</strain>
    </source>
</reference>
<dbReference type="Gene3D" id="3.40.50.1110">
    <property type="entry name" value="SGNH hydrolase"/>
    <property type="match status" value="1"/>
</dbReference>
<dbReference type="InterPro" id="IPR036514">
    <property type="entry name" value="SGNH_hydro_sf"/>
</dbReference>
<protein>
    <submittedName>
        <fullName evidence="2">Esterase</fullName>
    </submittedName>
</protein>
<evidence type="ECO:0000313" key="3">
    <source>
        <dbReference type="Proteomes" id="UP000253383"/>
    </source>
</evidence>
<dbReference type="PANTHER" id="PTHR30383">
    <property type="entry name" value="THIOESTERASE 1/PROTEASE 1/LYSOPHOSPHOLIPASE L1"/>
    <property type="match status" value="1"/>
</dbReference>
<dbReference type="AlphaFoldDB" id="A0A368JR66"/>
<dbReference type="EMBL" id="QOWE01000012">
    <property type="protein sequence ID" value="RCR68651.1"/>
    <property type="molecule type" value="Genomic_DNA"/>
</dbReference>
<organism evidence="2 3">
    <name type="scientific">Larkinella punicea</name>
    <dbReference type="NCBI Taxonomy" id="2315727"/>
    <lineage>
        <taxon>Bacteria</taxon>
        <taxon>Pseudomonadati</taxon>
        <taxon>Bacteroidota</taxon>
        <taxon>Cytophagia</taxon>
        <taxon>Cytophagales</taxon>
        <taxon>Spirosomataceae</taxon>
        <taxon>Larkinella</taxon>
    </lineage>
</organism>
<evidence type="ECO:0000259" key="1">
    <source>
        <dbReference type="Pfam" id="PF13472"/>
    </source>
</evidence>
<dbReference type="RefSeq" id="WP_114407070.1">
    <property type="nucleotide sequence ID" value="NZ_QOWE01000012.1"/>
</dbReference>
<proteinExistence type="predicted"/>
<dbReference type="GO" id="GO:0004622">
    <property type="term" value="F:phosphatidylcholine lysophospholipase activity"/>
    <property type="evidence" value="ECO:0007669"/>
    <property type="project" value="TreeGrafter"/>
</dbReference>
<dbReference type="PANTHER" id="PTHR30383:SF5">
    <property type="entry name" value="SGNH HYDROLASE-TYPE ESTERASE DOMAIN-CONTAINING PROTEIN"/>
    <property type="match status" value="1"/>
</dbReference>
<sequence>MQRRTFLQSTLVVAPFLGKSLSDSSASKTAESNPVVINAGVGGNNTVDLLARIEKDCLAQRPELTILMAGTNDVNSKKFLPLPTYEQNMRTICSKLLAIRSQVALMTILPVYEPYLMTRHDPAFYQPQGHTARKKAMNDVIRKVASDNKLPLLDMHHIFETVGNIGLEANSLLKNEANSNKTDGIHPTAEGYRTMAVALYTFLVQRQLVKNRIVCFGDSITHGDGDGKNYPAYLQKLVAA</sequence>
<evidence type="ECO:0000313" key="2">
    <source>
        <dbReference type="EMBL" id="RCR68651.1"/>
    </source>
</evidence>
<dbReference type="Pfam" id="PF13472">
    <property type="entry name" value="Lipase_GDSL_2"/>
    <property type="match status" value="1"/>
</dbReference>
<name>A0A368JR66_9BACT</name>
<comment type="caution">
    <text evidence="2">The sequence shown here is derived from an EMBL/GenBank/DDBJ whole genome shotgun (WGS) entry which is preliminary data.</text>
</comment>
<dbReference type="SUPFAM" id="SSF52266">
    <property type="entry name" value="SGNH hydrolase"/>
    <property type="match status" value="1"/>
</dbReference>
<gene>
    <name evidence="2" type="ORF">DUE52_16220</name>
</gene>
<dbReference type="Proteomes" id="UP000253383">
    <property type="component" value="Unassembled WGS sequence"/>
</dbReference>
<accession>A0A368JR66</accession>